<organism evidence="2 3">
    <name type="scientific">Gordonia oryzae</name>
    <dbReference type="NCBI Taxonomy" id="2487349"/>
    <lineage>
        <taxon>Bacteria</taxon>
        <taxon>Bacillati</taxon>
        <taxon>Actinomycetota</taxon>
        <taxon>Actinomycetes</taxon>
        <taxon>Mycobacteriales</taxon>
        <taxon>Gordoniaceae</taxon>
        <taxon>Gordonia</taxon>
    </lineage>
</organism>
<dbReference type="AlphaFoldDB" id="A0A3N4G5A9"/>
<feature type="compositionally biased region" description="Low complexity" evidence="1">
    <location>
        <begin position="196"/>
        <end position="205"/>
    </location>
</feature>
<gene>
    <name evidence="2" type="ORF">EF294_16685</name>
</gene>
<dbReference type="InterPro" id="IPR015797">
    <property type="entry name" value="NUDIX_hydrolase-like_dom_sf"/>
</dbReference>
<dbReference type="InterPro" id="IPR036388">
    <property type="entry name" value="WH-like_DNA-bd_sf"/>
</dbReference>
<reference evidence="2 3" key="1">
    <citation type="submission" date="2018-11" db="EMBL/GenBank/DDBJ databases">
        <title>Draft genome sequence of Gordonia sp. RS15-1S isolated from rice stems.</title>
        <authorList>
            <person name="Muangham S."/>
        </authorList>
    </citation>
    <scope>NUCLEOTIDE SEQUENCE [LARGE SCALE GENOMIC DNA]</scope>
    <source>
        <strain evidence="2 3">RS15-1S</strain>
    </source>
</reference>
<proteinExistence type="predicted"/>
<accession>A0A3N4G5A9</accession>
<evidence type="ECO:0000313" key="2">
    <source>
        <dbReference type="EMBL" id="RPA58042.1"/>
    </source>
</evidence>
<dbReference type="SUPFAM" id="SSF55811">
    <property type="entry name" value="Nudix"/>
    <property type="match status" value="1"/>
</dbReference>
<protein>
    <submittedName>
        <fullName evidence="2">NUDIX hydrolase</fullName>
    </submittedName>
</protein>
<dbReference type="CDD" id="cd18873">
    <property type="entry name" value="NUDIX_NadM_like"/>
    <property type="match status" value="1"/>
</dbReference>
<keyword evidence="2" id="KW-0378">Hydrolase</keyword>
<dbReference type="Gene3D" id="1.10.10.10">
    <property type="entry name" value="Winged helix-like DNA-binding domain superfamily/Winged helix DNA-binding domain"/>
    <property type="match status" value="1"/>
</dbReference>
<dbReference type="RefSeq" id="WP_123932039.1">
    <property type="nucleotide sequence ID" value="NZ_JBPSDP010000013.1"/>
</dbReference>
<dbReference type="GO" id="GO:0016787">
    <property type="term" value="F:hydrolase activity"/>
    <property type="evidence" value="ECO:0007669"/>
    <property type="project" value="UniProtKB-KW"/>
</dbReference>
<comment type="caution">
    <text evidence="2">The sequence shown here is derived from an EMBL/GenBank/DDBJ whole genome shotgun (WGS) entry which is preliminary data.</text>
</comment>
<dbReference type="Proteomes" id="UP000267536">
    <property type="component" value="Unassembled WGS sequence"/>
</dbReference>
<sequence>MAQPEPGILSVVSVDVVALTYDAEARAVLVATHHRTTEPHLGERALPGVVVRSGERLTDAASRALTKLGIDEPPSAIGQLQTFDEPSRDPRGPSLSVAMWATFWHSADIRTEQAVWTPIDRDHPPAFDHAEIVTATRSILAEKLWRELTFTRGLTGPQFTATDAVTITRSLTGAEVHRANLNRDLARITTLTEAGVAPAAGGRPPKMWRWSPSPTDSP</sequence>
<evidence type="ECO:0000313" key="3">
    <source>
        <dbReference type="Proteomes" id="UP000267536"/>
    </source>
</evidence>
<keyword evidence="3" id="KW-1185">Reference proteome</keyword>
<evidence type="ECO:0000256" key="1">
    <source>
        <dbReference type="SAM" id="MobiDB-lite"/>
    </source>
</evidence>
<dbReference type="OrthoDB" id="9786141at2"/>
<dbReference type="EMBL" id="RKMH01000013">
    <property type="protein sequence ID" value="RPA58042.1"/>
    <property type="molecule type" value="Genomic_DNA"/>
</dbReference>
<name>A0A3N4G5A9_9ACTN</name>
<dbReference type="Gene3D" id="3.90.79.10">
    <property type="entry name" value="Nucleoside Triphosphate Pyrophosphohydrolase"/>
    <property type="match status" value="1"/>
</dbReference>
<feature type="region of interest" description="Disordered" evidence="1">
    <location>
        <begin position="196"/>
        <end position="218"/>
    </location>
</feature>